<feature type="domain" description="Disease resistance R13L4/SHOC-2-like LRR" evidence="10">
    <location>
        <begin position="539"/>
        <end position="787"/>
    </location>
</feature>
<evidence type="ECO:0000259" key="10">
    <source>
        <dbReference type="Pfam" id="PF23598"/>
    </source>
</evidence>
<keyword evidence="5" id="KW-0611">Plant defense</keyword>
<dbReference type="GO" id="GO:0051707">
    <property type="term" value="P:response to other organism"/>
    <property type="evidence" value="ECO:0007669"/>
    <property type="project" value="UniProtKB-ARBA"/>
</dbReference>
<dbReference type="InterPro" id="IPR002182">
    <property type="entry name" value="NB-ARC"/>
</dbReference>
<dbReference type="PRINTS" id="PR00364">
    <property type="entry name" value="DISEASERSIST"/>
</dbReference>
<dbReference type="InterPro" id="IPR032675">
    <property type="entry name" value="LRR_dom_sf"/>
</dbReference>
<dbReference type="Pfam" id="PF23598">
    <property type="entry name" value="LRR_14"/>
    <property type="match status" value="1"/>
</dbReference>
<feature type="domain" description="NB-ARC" evidence="7">
    <location>
        <begin position="172"/>
        <end position="342"/>
    </location>
</feature>
<dbReference type="GO" id="GO:0005524">
    <property type="term" value="F:ATP binding"/>
    <property type="evidence" value="ECO:0007669"/>
    <property type="project" value="UniProtKB-KW"/>
</dbReference>
<comment type="similarity">
    <text evidence="1">Belongs to the disease resistance NB-LRR family.</text>
</comment>
<evidence type="ECO:0000256" key="3">
    <source>
        <dbReference type="ARBA" id="ARBA00022737"/>
    </source>
</evidence>
<comment type="caution">
    <text evidence="11">The sequence shown here is derived from an EMBL/GenBank/DDBJ whole genome shotgun (WGS) entry which is preliminary data.</text>
</comment>
<proteinExistence type="inferred from homology"/>
<dbReference type="Gene3D" id="3.40.50.300">
    <property type="entry name" value="P-loop containing nucleotide triphosphate hydrolases"/>
    <property type="match status" value="1"/>
</dbReference>
<evidence type="ECO:0000256" key="1">
    <source>
        <dbReference type="ARBA" id="ARBA00008894"/>
    </source>
</evidence>
<dbReference type="InterPro" id="IPR058922">
    <property type="entry name" value="WHD_DRP"/>
</dbReference>
<dbReference type="EMBL" id="PYDT01000004">
    <property type="protein sequence ID" value="THU62356.1"/>
    <property type="molecule type" value="Genomic_DNA"/>
</dbReference>
<dbReference type="Gene3D" id="1.10.8.430">
    <property type="entry name" value="Helical domain of apoptotic protease-activating factors"/>
    <property type="match status" value="1"/>
</dbReference>
<evidence type="ECO:0000256" key="5">
    <source>
        <dbReference type="ARBA" id="ARBA00022821"/>
    </source>
</evidence>
<dbReference type="Proteomes" id="UP000317650">
    <property type="component" value="Chromosome 1"/>
</dbReference>
<evidence type="ECO:0000259" key="7">
    <source>
        <dbReference type="Pfam" id="PF00931"/>
    </source>
</evidence>
<keyword evidence="3" id="KW-0677">Repeat</keyword>
<evidence type="ECO:0000259" key="9">
    <source>
        <dbReference type="Pfam" id="PF23559"/>
    </source>
</evidence>
<dbReference type="Pfam" id="PF00931">
    <property type="entry name" value="NB-ARC"/>
    <property type="match status" value="1"/>
</dbReference>
<protein>
    <recommendedName>
        <fullName evidence="13">Disease resistance protein (CC-NBS-LRR)</fullName>
    </recommendedName>
</protein>
<dbReference type="FunFam" id="3.40.50.300:FF:001091">
    <property type="entry name" value="Probable disease resistance protein At1g61300"/>
    <property type="match status" value="1"/>
</dbReference>
<feature type="domain" description="Disease resistance N-terminal" evidence="8">
    <location>
        <begin position="5"/>
        <end position="87"/>
    </location>
</feature>
<keyword evidence="12" id="KW-1185">Reference proteome</keyword>
<dbReference type="SUPFAM" id="SSF52540">
    <property type="entry name" value="P-loop containing nucleoside triphosphate hydrolases"/>
    <property type="match status" value="1"/>
</dbReference>
<dbReference type="AlphaFoldDB" id="A0A4V4H744"/>
<dbReference type="PANTHER" id="PTHR36766">
    <property type="entry name" value="PLANT BROAD-SPECTRUM MILDEW RESISTANCE PROTEIN RPW8"/>
    <property type="match status" value="1"/>
</dbReference>
<evidence type="ECO:0000256" key="4">
    <source>
        <dbReference type="ARBA" id="ARBA00022741"/>
    </source>
</evidence>
<sequence length="797" mass="90434">MADSFVSGLVGTLMDMAKEKVDLWLGVPGEIQNLQTTLRNIQSVLRDAEKRRIEDKAVNDWLIELKDVMYDADDVLDEWRTAAEKCTPGESPPKRFKGNIFSIFAGLSDEVKFRHEVGVKIKDLNDRLEDISARRSKLQLHASAAEPRVVPRVSRMTSPVMESDMVGQRLEEDAKALVEQLTKQDPSKNVVVLAIVGIGGIGKTTLAQKVFNDGKIKASFRTTIWVCVSHEFSETDLLGNIIEGAGGKYNREQSRSLLEPLVEGLLRGNKFLLVLDDVWDARIWDDLLRNPLQGGASGSRVLVTTRNEGIARQMKAAHVHLMKLLPPEDGWSLLCRKATMNAEEERDAQDLKDTGMKIVEKCGGLPLAIKTIGGVLLDRGLNRSAWEEVLRSAAWSRTGLPEDYLFDRPEIVRLWIAEGFVEARGDVTLEETGEQYHRELLHRNLLQSHPYRLAYDEYSKMHDLLRSLGHFLSRDESLFISDLQNECRNGAAPMKLRRLSIVATEITNIQHIVSLTKQHESVRTLLVERTSGHVKDIDDYLKNFVRLRVLHLMHTKIDILPHYIGNLIHLRYLNVCYSRVTELPESICNLTNLQFLILLGCTELTHIPHGIDRLVNLRTLDCVGPRLESLPYGIRRLKHLNELRGFVVNTATGTCPLEELGSLRELRYLSIYKLERACMEAEPRRETSGLKCNQKLKHLLLHCSSTPTSDGHTEEQIERMEKVLDVAIHPPSSVVTLRLENFFLLRYPSWMASATISSLLPNIRRLELIDCDHWPLLPPLGKLPSLEVFWGDRVHRA</sequence>
<dbReference type="GO" id="GO:0006952">
    <property type="term" value="P:defense response"/>
    <property type="evidence" value="ECO:0007669"/>
    <property type="project" value="UniProtKB-KW"/>
</dbReference>
<dbReference type="InterPro" id="IPR041118">
    <property type="entry name" value="Rx_N"/>
</dbReference>
<dbReference type="Gene3D" id="3.80.10.10">
    <property type="entry name" value="Ribonuclease Inhibitor"/>
    <property type="match status" value="1"/>
</dbReference>
<accession>A0A4V4H744</accession>
<reference evidence="11 12" key="1">
    <citation type="journal article" date="2019" name="Nat. Plants">
        <title>Genome sequencing of Musa balbisiana reveals subgenome evolution and function divergence in polyploid bananas.</title>
        <authorList>
            <person name="Yao X."/>
        </authorList>
    </citation>
    <scope>NUCLEOTIDE SEQUENCE [LARGE SCALE GENOMIC DNA]</scope>
    <source>
        <strain evidence="12">cv. DH-PKW</strain>
        <tissue evidence="11">Leaves</tissue>
    </source>
</reference>
<dbReference type="STRING" id="52838.A0A4V4H744"/>
<keyword evidence="2" id="KW-0433">Leucine-rich repeat</keyword>
<dbReference type="InterPro" id="IPR027417">
    <property type="entry name" value="P-loop_NTPase"/>
</dbReference>
<dbReference type="InterPro" id="IPR042197">
    <property type="entry name" value="Apaf_helical"/>
</dbReference>
<name>A0A4V4H744_MUSBA</name>
<dbReference type="SUPFAM" id="SSF52058">
    <property type="entry name" value="L domain-like"/>
    <property type="match status" value="1"/>
</dbReference>
<evidence type="ECO:0000313" key="12">
    <source>
        <dbReference type="Proteomes" id="UP000317650"/>
    </source>
</evidence>
<keyword evidence="6" id="KW-0067">ATP-binding</keyword>
<gene>
    <name evidence="11" type="ORF">C4D60_Mb01t04280</name>
</gene>
<evidence type="ECO:0000256" key="6">
    <source>
        <dbReference type="ARBA" id="ARBA00022840"/>
    </source>
</evidence>
<dbReference type="PANTHER" id="PTHR36766:SF70">
    <property type="entry name" value="DISEASE RESISTANCE PROTEIN RGA4"/>
    <property type="match status" value="1"/>
</dbReference>
<dbReference type="InterPro" id="IPR055414">
    <property type="entry name" value="LRR_R13L4/SHOC2-like"/>
</dbReference>
<evidence type="ECO:0000256" key="2">
    <source>
        <dbReference type="ARBA" id="ARBA00022614"/>
    </source>
</evidence>
<dbReference type="CDD" id="cd14798">
    <property type="entry name" value="RX-CC_like"/>
    <property type="match status" value="1"/>
</dbReference>
<evidence type="ECO:0008006" key="13">
    <source>
        <dbReference type="Google" id="ProtNLM"/>
    </source>
</evidence>
<evidence type="ECO:0000259" key="8">
    <source>
        <dbReference type="Pfam" id="PF18052"/>
    </source>
</evidence>
<dbReference type="Pfam" id="PF23559">
    <property type="entry name" value="WHD_DRP"/>
    <property type="match status" value="1"/>
</dbReference>
<feature type="domain" description="Disease resistance protein winged helix" evidence="9">
    <location>
        <begin position="401"/>
        <end position="468"/>
    </location>
</feature>
<dbReference type="InterPro" id="IPR038005">
    <property type="entry name" value="RX-like_CC"/>
</dbReference>
<evidence type="ECO:0000313" key="11">
    <source>
        <dbReference type="EMBL" id="THU62356.1"/>
    </source>
</evidence>
<dbReference type="GO" id="GO:0043531">
    <property type="term" value="F:ADP binding"/>
    <property type="evidence" value="ECO:0007669"/>
    <property type="project" value="InterPro"/>
</dbReference>
<dbReference type="Gene3D" id="1.20.5.4130">
    <property type="match status" value="1"/>
</dbReference>
<dbReference type="Pfam" id="PF18052">
    <property type="entry name" value="Rx_N"/>
    <property type="match status" value="1"/>
</dbReference>
<keyword evidence="4" id="KW-0547">Nucleotide-binding</keyword>
<organism evidence="11 12">
    <name type="scientific">Musa balbisiana</name>
    <name type="common">Banana</name>
    <dbReference type="NCBI Taxonomy" id="52838"/>
    <lineage>
        <taxon>Eukaryota</taxon>
        <taxon>Viridiplantae</taxon>
        <taxon>Streptophyta</taxon>
        <taxon>Embryophyta</taxon>
        <taxon>Tracheophyta</taxon>
        <taxon>Spermatophyta</taxon>
        <taxon>Magnoliopsida</taxon>
        <taxon>Liliopsida</taxon>
        <taxon>Zingiberales</taxon>
        <taxon>Musaceae</taxon>
        <taxon>Musa</taxon>
    </lineage>
</organism>